<dbReference type="InterPro" id="IPR023333">
    <property type="entry name" value="Proteasome_suB-type"/>
</dbReference>
<comment type="caution">
    <text evidence="13">The sequence shown here is derived from an EMBL/GenBank/DDBJ whole genome shotgun (WGS) entry which is preliminary data.</text>
</comment>
<keyword evidence="5" id="KW-0645">Protease</keyword>
<dbReference type="PRINTS" id="PR00141">
    <property type="entry name" value="PROTEASOME"/>
</dbReference>
<keyword evidence="9" id="KW-0865">Zymogen</keyword>
<evidence type="ECO:0000256" key="6">
    <source>
        <dbReference type="ARBA" id="ARBA00022698"/>
    </source>
</evidence>
<dbReference type="GO" id="GO:0004298">
    <property type="term" value="F:threonine-type endopeptidase activity"/>
    <property type="evidence" value="ECO:0007669"/>
    <property type="project" value="UniProtKB-KW"/>
</dbReference>
<keyword evidence="10" id="KW-0539">Nucleus</keyword>
<dbReference type="EMBL" id="JBJJXI010000148">
    <property type="protein sequence ID" value="KAL3386247.1"/>
    <property type="molecule type" value="Genomic_DNA"/>
</dbReference>
<evidence type="ECO:0000256" key="10">
    <source>
        <dbReference type="ARBA" id="ARBA00023242"/>
    </source>
</evidence>
<name>A0ABD2W0U5_9HYME</name>
<dbReference type="Proteomes" id="UP001627154">
    <property type="component" value="Unassembled WGS sequence"/>
</dbReference>
<comment type="subcellular location">
    <subcellularLocation>
        <location evidence="2">Nucleus</location>
    </subcellularLocation>
</comment>
<dbReference type="AlphaFoldDB" id="A0ABD2W0U5"/>
<dbReference type="GO" id="GO:0005634">
    <property type="term" value="C:nucleus"/>
    <property type="evidence" value="ECO:0007669"/>
    <property type="project" value="UniProtKB-SubCell"/>
</dbReference>
<dbReference type="PANTHER" id="PTHR32194">
    <property type="entry name" value="METALLOPROTEASE TLDD"/>
    <property type="match status" value="1"/>
</dbReference>
<dbReference type="SUPFAM" id="SSF56235">
    <property type="entry name" value="N-terminal nucleophile aminohydrolases (Ntn hydrolases)"/>
    <property type="match status" value="1"/>
</dbReference>
<keyword evidence="4" id="KW-0963">Cytoplasm</keyword>
<evidence type="ECO:0000256" key="7">
    <source>
        <dbReference type="ARBA" id="ARBA00022801"/>
    </source>
</evidence>
<comment type="subunit">
    <text evidence="11">The 26S proteasome consists of a 20S proteasome core and two 19S regulatory subunits. The 20S proteasome core is composed of 28 subunits that are arranged in four stacked rings, resulting in a barrel-shaped structure. The two end rings are each formed by seven alpha subunits, and the two central rings are each formed by seven beta subunits. The catalytic chamber with the active sites is on the inside of the barrel.</text>
</comment>
<evidence type="ECO:0000256" key="5">
    <source>
        <dbReference type="ARBA" id="ARBA00022670"/>
    </source>
</evidence>
<dbReference type="InterPro" id="IPR029055">
    <property type="entry name" value="Ntn_hydrolases_N"/>
</dbReference>
<evidence type="ECO:0000313" key="13">
    <source>
        <dbReference type="EMBL" id="KAL3386247.1"/>
    </source>
</evidence>
<keyword evidence="14" id="KW-1185">Reference proteome</keyword>
<dbReference type="FunFam" id="3.60.20.10:FF:000010">
    <property type="entry name" value="Proteasome subunit beta type-1"/>
    <property type="match status" value="1"/>
</dbReference>
<evidence type="ECO:0000313" key="14">
    <source>
        <dbReference type="Proteomes" id="UP001627154"/>
    </source>
</evidence>
<evidence type="ECO:0000256" key="9">
    <source>
        <dbReference type="ARBA" id="ARBA00023145"/>
    </source>
</evidence>
<keyword evidence="7" id="KW-0378">Hydrolase</keyword>
<dbReference type="GO" id="GO:0019774">
    <property type="term" value="C:proteasome core complex, beta-subunit complex"/>
    <property type="evidence" value="ECO:0007669"/>
    <property type="project" value="UniProtKB-ARBA"/>
</dbReference>
<feature type="active site" description="Nucleophile" evidence="12">
    <location>
        <position position="30"/>
    </location>
</feature>
<keyword evidence="8" id="KW-0647">Proteasome</keyword>
<protein>
    <recommendedName>
        <fullName evidence="3">proteasome endopeptidase complex</fullName>
        <ecNumber evidence="3">3.4.25.1</ecNumber>
    </recommendedName>
</protein>
<proteinExistence type="predicted"/>
<dbReference type="InterPro" id="IPR000243">
    <property type="entry name" value="Pept_T1A_subB"/>
</dbReference>
<evidence type="ECO:0000256" key="12">
    <source>
        <dbReference type="PIRSR" id="PIRSR600243-1"/>
    </source>
</evidence>
<evidence type="ECO:0000256" key="2">
    <source>
        <dbReference type="ARBA" id="ARBA00004123"/>
    </source>
</evidence>
<dbReference type="Pfam" id="PF00227">
    <property type="entry name" value="Proteasome"/>
    <property type="match status" value="1"/>
</dbReference>
<organism evidence="13 14">
    <name type="scientific">Trichogramma kaykai</name>
    <dbReference type="NCBI Taxonomy" id="54128"/>
    <lineage>
        <taxon>Eukaryota</taxon>
        <taxon>Metazoa</taxon>
        <taxon>Ecdysozoa</taxon>
        <taxon>Arthropoda</taxon>
        <taxon>Hexapoda</taxon>
        <taxon>Insecta</taxon>
        <taxon>Pterygota</taxon>
        <taxon>Neoptera</taxon>
        <taxon>Endopterygota</taxon>
        <taxon>Hymenoptera</taxon>
        <taxon>Apocrita</taxon>
        <taxon>Proctotrupomorpha</taxon>
        <taxon>Chalcidoidea</taxon>
        <taxon>Trichogrammatidae</taxon>
        <taxon>Trichogramma</taxon>
    </lineage>
</organism>
<dbReference type="GO" id="GO:0006508">
    <property type="term" value="P:proteolysis"/>
    <property type="evidence" value="ECO:0007669"/>
    <property type="project" value="UniProtKB-KW"/>
</dbReference>
<gene>
    <name evidence="13" type="ORF">TKK_018431</name>
</gene>
<dbReference type="PANTHER" id="PTHR32194:SF0">
    <property type="entry name" value="ATP-DEPENDENT PROTEASE SUBUNIT HSLV"/>
    <property type="match status" value="1"/>
</dbReference>
<dbReference type="CDD" id="cd03762">
    <property type="entry name" value="proteasome_beta_type_6"/>
    <property type="match status" value="1"/>
</dbReference>
<evidence type="ECO:0000256" key="3">
    <source>
        <dbReference type="ARBA" id="ARBA00012039"/>
    </source>
</evidence>
<dbReference type="InterPro" id="IPR001353">
    <property type="entry name" value="Proteasome_sua/b"/>
</dbReference>
<dbReference type="Gene3D" id="3.60.20.10">
    <property type="entry name" value="Glutamine Phosphoribosylpyrophosphate, subunit 1, domain 1"/>
    <property type="match status" value="1"/>
</dbReference>
<accession>A0ABD2W0U5</accession>
<keyword evidence="6" id="KW-0888">Threonine protease</keyword>
<dbReference type="EC" id="3.4.25.1" evidence="3"/>
<dbReference type="PROSITE" id="PS51476">
    <property type="entry name" value="PROTEASOME_BETA_2"/>
    <property type="match status" value="1"/>
</dbReference>
<evidence type="ECO:0000256" key="4">
    <source>
        <dbReference type="ARBA" id="ARBA00022490"/>
    </source>
</evidence>
<reference evidence="13 14" key="1">
    <citation type="journal article" date="2024" name="bioRxiv">
        <title>A reference genome for Trichogramma kaykai: A tiny desert-dwelling parasitoid wasp with competing sex-ratio distorters.</title>
        <authorList>
            <person name="Culotta J."/>
            <person name="Lindsey A.R."/>
        </authorList>
    </citation>
    <scope>NUCLEOTIDE SEQUENCE [LARGE SCALE GENOMIC DNA]</scope>
    <source>
        <strain evidence="13 14">KSX58</strain>
    </source>
</reference>
<sequence length="229" mass="24741">MAVEQRISGVNPMGGLLYPDWQHAEHSTGTSIMACEFNGGVVIGADSRSTTGAYVANRVADKLTKVTDYIYCCRSGSSADTQAISDIVNYHLAFHRMELGTEPRVETAANVFRELCYNYRDSLMAGILVAGWDQYKGGQVYSVPLGGMCVRQPISIGGSGSSYIYGYVDANYKPGMDKEQCVELVKNSLALAMSRDGSSGGVIRIGVITENGIERSVVMGDKLPKFYEG</sequence>
<evidence type="ECO:0000256" key="1">
    <source>
        <dbReference type="ARBA" id="ARBA00001198"/>
    </source>
</evidence>
<evidence type="ECO:0000256" key="8">
    <source>
        <dbReference type="ARBA" id="ARBA00022942"/>
    </source>
</evidence>
<comment type="catalytic activity">
    <reaction evidence="1">
        <text>Cleavage of peptide bonds with very broad specificity.</text>
        <dbReference type="EC" id="3.4.25.1"/>
    </reaction>
</comment>
<evidence type="ECO:0000256" key="11">
    <source>
        <dbReference type="ARBA" id="ARBA00026071"/>
    </source>
</evidence>